<evidence type="ECO:0000313" key="1">
    <source>
        <dbReference type="EMBL" id="CAG8607536.1"/>
    </source>
</evidence>
<accession>A0ACA9MT43</accession>
<proteinExistence type="predicted"/>
<keyword evidence="2" id="KW-1185">Reference proteome</keyword>
<gene>
    <name evidence="1" type="ORF">SCALOS_LOCUS7160</name>
</gene>
<sequence length="137" mass="15182">PIEDTVKAMAELVEKGKVKYLGLSELNVRVIFKRNIVHGDIETNGLKETCEELGIAIVVNCPLGCGFLMERYKSMEDFASNDKKGVTASQLCLAWVLAQENAQAADINLSSEELAEIRNIINSIEVIGHRYNERGTK</sequence>
<organism evidence="1 2">
    <name type="scientific">Scutellospora calospora</name>
    <dbReference type="NCBI Taxonomy" id="85575"/>
    <lineage>
        <taxon>Eukaryota</taxon>
        <taxon>Fungi</taxon>
        <taxon>Fungi incertae sedis</taxon>
        <taxon>Mucoromycota</taxon>
        <taxon>Glomeromycotina</taxon>
        <taxon>Glomeromycetes</taxon>
        <taxon>Diversisporales</taxon>
        <taxon>Gigasporaceae</taxon>
        <taxon>Scutellospora</taxon>
    </lineage>
</organism>
<feature type="non-terminal residue" evidence="1">
    <location>
        <position position="137"/>
    </location>
</feature>
<dbReference type="EMBL" id="CAJVPM010015382">
    <property type="protein sequence ID" value="CAG8607536.1"/>
    <property type="molecule type" value="Genomic_DNA"/>
</dbReference>
<comment type="caution">
    <text evidence="1">The sequence shown here is derived from an EMBL/GenBank/DDBJ whole genome shotgun (WGS) entry which is preliminary data.</text>
</comment>
<reference evidence="1" key="1">
    <citation type="submission" date="2021-06" db="EMBL/GenBank/DDBJ databases">
        <authorList>
            <person name="Kallberg Y."/>
            <person name="Tangrot J."/>
            <person name="Rosling A."/>
        </authorList>
    </citation>
    <scope>NUCLEOTIDE SEQUENCE</scope>
    <source>
        <strain evidence="1">AU212A</strain>
    </source>
</reference>
<feature type="non-terminal residue" evidence="1">
    <location>
        <position position="1"/>
    </location>
</feature>
<dbReference type="Proteomes" id="UP000789860">
    <property type="component" value="Unassembled WGS sequence"/>
</dbReference>
<name>A0ACA9MT43_9GLOM</name>
<evidence type="ECO:0000313" key="2">
    <source>
        <dbReference type="Proteomes" id="UP000789860"/>
    </source>
</evidence>
<protein>
    <submittedName>
        <fullName evidence="1">9687_t:CDS:1</fullName>
    </submittedName>
</protein>